<dbReference type="InterPro" id="IPR040632">
    <property type="entry name" value="Sulfotransfer_4"/>
</dbReference>
<dbReference type="AlphaFoldDB" id="A0A0A2VPT0"/>
<evidence type="ECO:0000256" key="1">
    <source>
        <dbReference type="ARBA" id="ARBA00004477"/>
    </source>
</evidence>
<dbReference type="EMBL" id="ANFO01000419">
    <property type="protein sequence ID" value="KGQ09608.1"/>
    <property type="molecule type" value="Genomic_DNA"/>
</dbReference>
<sequence>MSDTTYPTITQCALVAAAFKILLFPAYKSTDFEVHRNWLAITNSLPLSEWYYEDTSQWTLDYPPFFAYFEWLMSHMARLADPAMVRVFNLEHDTWQTVYFQRATVVVTELLLAYALQLFVESSPLASRRAAQAAALSVLLSPGLLIIDHIHFQYNGFMYGILVLSLVLARGKDTLLGSGLAFATLLCFKHIYVYLAPAYFVYLLRAYCLSSKSIFSIRFANCVKLGGGIVAIVAAALGPFAALKQMPQMLSRLFPFARGLCHAYWAPNVWALYSFADRALIVLAPRLGLDIKADALQSVTRGLVGDTSFAVLPEISASTCFALTLLFQALPLIKLFMQPTWENFIGATTLCGYASFLFGYHVHEKAILLVIIPFSLIALRDRRHLSTFRPLAVAGHVSLFPLLFTPAEFPIKTVYTLLWLVIFLTAFDRLTPASSKPRTFLLDRFNTLYIALCIPLVVYTSLVHQLVFGQRLEFLPLMLTSVYTAVGVVGSWVAYMVVLRADDPNGSDEGFVPGNGPYRNPLRESLRTLGYWEVYHTVSAITTRLNDCKLWYDLLKKKAAGGRVTREDLDRILGDCQAVLDMPAAYFAEELIEAYPNAKIILTVRDTESWFASYSRTIRPIQDSPLTPFVSIMDWLLLMPTRWVKPMFQTIDRMLFQGDFVSNGRRVYEEHNARVRALAPPGKLLEYHVREGWTPLCAFLGREVPENLVAEETPHLNSSTAFIDMYHGINYRLLFAQGKRLLDVAAYTALMAVVPGAAAKRSGFKWPVFV</sequence>
<dbReference type="Pfam" id="PF03155">
    <property type="entry name" value="Alg6_Alg8"/>
    <property type="match status" value="1"/>
</dbReference>
<dbReference type="InterPro" id="IPR004856">
    <property type="entry name" value="Glyco_trans_ALG6/ALG8"/>
</dbReference>
<feature type="transmembrane region" description="Helical" evidence="12">
    <location>
        <begin position="130"/>
        <end position="147"/>
    </location>
</feature>
<evidence type="ECO:0000256" key="2">
    <source>
        <dbReference type="ARBA" id="ARBA00004922"/>
    </source>
</evidence>
<feature type="transmembrane region" description="Helical" evidence="12">
    <location>
        <begin position="6"/>
        <end position="27"/>
    </location>
</feature>
<dbReference type="PANTHER" id="PTHR12413:SF2">
    <property type="entry name" value="DOLICHYL PYROPHOSPHATE GLC1MAN9GLCNAC2 ALPHA-1,3-GLUCOSYLTRANSFERASE-RELATED"/>
    <property type="match status" value="1"/>
</dbReference>
<evidence type="ECO:0000256" key="12">
    <source>
        <dbReference type="RuleBase" id="RU363110"/>
    </source>
</evidence>
<evidence type="ECO:0000256" key="8">
    <source>
        <dbReference type="ARBA" id="ARBA00022989"/>
    </source>
</evidence>
<keyword evidence="8 12" id="KW-1133">Transmembrane helix</keyword>
<protein>
    <recommendedName>
        <fullName evidence="12">Alpha-1,3-glucosyltransferase</fullName>
        <ecNumber evidence="12">2.4.1.-</ecNumber>
    </recommendedName>
</protein>
<dbReference type="Gene3D" id="3.40.50.300">
    <property type="entry name" value="P-loop containing nucleotide triphosphate hydrolases"/>
    <property type="match status" value="1"/>
</dbReference>
<keyword evidence="4 12" id="KW-0328">Glycosyltransferase</keyword>
<evidence type="ECO:0000256" key="9">
    <source>
        <dbReference type="ARBA" id="ARBA00023136"/>
    </source>
</evidence>
<evidence type="ECO:0000313" key="13">
    <source>
        <dbReference type="EMBL" id="KGQ09608.1"/>
    </source>
</evidence>
<dbReference type="OrthoDB" id="1689333at2759"/>
<feature type="transmembrane region" description="Helical" evidence="12">
    <location>
        <begin position="222"/>
        <end position="243"/>
    </location>
</feature>
<dbReference type="InterPro" id="IPR027417">
    <property type="entry name" value="P-loop_NTPase"/>
</dbReference>
<evidence type="ECO:0000256" key="4">
    <source>
        <dbReference type="ARBA" id="ARBA00022676"/>
    </source>
</evidence>
<dbReference type="GO" id="GO:0042283">
    <property type="term" value="F:dolichyl pyrophosphate Glc1Man9GlcNAc2 alpha-1,3-glucosyltransferase activity"/>
    <property type="evidence" value="ECO:0007669"/>
    <property type="project" value="UniProtKB-EC"/>
</dbReference>
<comment type="subcellular location">
    <subcellularLocation>
        <location evidence="1 12">Endoplasmic reticulum membrane</location>
        <topology evidence="1 12">Multi-pass membrane protein</topology>
    </subcellularLocation>
</comment>
<keyword evidence="6 12" id="KW-0812">Transmembrane</keyword>
<dbReference type="HOGENOM" id="CLU_362888_0_0_1"/>
<feature type="transmembrane region" description="Helical" evidence="12">
    <location>
        <begin position="315"/>
        <end position="336"/>
    </location>
</feature>
<dbReference type="Proteomes" id="UP000030106">
    <property type="component" value="Unassembled WGS sequence"/>
</dbReference>
<feature type="transmembrane region" description="Helical" evidence="12">
    <location>
        <begin position="410"/>
        <end position="427"/>
    </location>
</feature>
<comment type="catalytic activity">
    <reaction evidence="11">
        <text>an alpha-D-Glc-(1-&gt;3)-alpha-D-Man-(1-&gt;2)-alpha-D-Man-(1-&gt;2)-alpha-D-Man-(1-&gt;3)-[alpha-D-Man-(1-&gt;2)-alpha-D-Man-(1-&gt;3)-[alpha-D-Man-(1-&gt;2)-alpha-D-Man-(1-&gt;6)]-alpha-D-Man-(1-&gt;6)]-beta-D-Man-(1-&gt;4)-beta-D-GlcNAc-(1-&gt;4)-alpha-D-GlcNAc-diphospho-di-trans,poly-cis-dolichol + a di-trans,poly-cis-dolichyl beta-D-glucosyl phosphate = an alpha-D-Glc-(1-&gt;3)-alpha-D-Glc-(1-&gt;3)-alpha-D-Man-(1-&gt;2)-alpha-D-Man-(1-&gt;2)-alpha-D-Man-(1-&gt;3)-[alpha-D-Man-(1-&gt;2)-alpha-D-Man-(1-&gt;3)-[alpha-D-Man-(1-&gt;2)-alpha-D-Man-(1-&gt;6)]-alpha-D-Man-(1-&gt;6)]-beta-D-Man-(1-&gt;4)-beta-D-GlcNAc-(1-&gt;4)-alpha-D-GlcNAc-diphospho-di-trans,poly-cis-dolichol + a di-trans,poly-cis-dolichyl phosphate + H(+)</text>
        <dbReference type="Rhea" id="RHEA:31307"/>
        <dbReference type="Rhea" id="RHEA-COMP:19498"/>
        <dbReference type="Rhea" id="RHEA-COMP:19502"/>
        <dbReference type="Rhea" id="RHEA-COMP:19521"/>
        <dbReference type="Rhea" id="RHEA-COMP:19522"/>
        <dbReference type="ChEBI" id="CHEBI:15378"/>
        <dbReference type="ChEBI" id="CHEBI:57525"/>
        <dbReference type="ChEBI" id="CHEBI:57683"/>
        <dbReference type="ChEBI" id="CHEBI:132521"/>
        <dbReference type="ChEBI" id="CHEBI:132522"/>
        <dbReference type="EC" id="2.4.1.265"/>
    </reaction>
    <physiologicalReaction direction="left-to-right" evidence="11">
        <dbReference type="Rhea" id="RHEA:31308"/>
    </physiologicalReaction>
</comment>
<dbReference type="GO" id="GO:0005789">
    <property type="term" value="C:endoplasmic reticulum membrane"/>
    <property type="evidence" value="ECO:0007669"/>
    <property type="project" value="UniProtKB-SubCell"/>
</dbReference>
<comment type="caution">
    <text evidence="13">The sequence shown here is derived from an EMBL/GenBank/DDBJ whole genome shotgun (WGS) entry which is preliminary data.</text>
</comment>
<evidence type="ECO:0000256" key="5">
    <source>
        <dbReference type="ARBA" id="ARBA00022679"/>
    </source>
</evidence>
<accession>A0A0A2VPT0</accession>
<dbReference type="Pfam" id="PF17784">
    <property type="entry name" value="Sulfotransfer_4"/>
    <property type="match status" value="1"/>
</dbReference>
<dbReference type="eggNOG" id="KOG2576">
    <property type="taxonomic scope" value="Eukaryota"/>
</dbReference>
<feature type="transmembrane region" description="Helical" evidence="12">
    <location>
        <begin position="99"/>
        <end position="118"/>
    </location>
</feature>
<proteinExistence type="inferred from homology"/>
<gene>
    <name evidence="13" type="ORF">BBAD15_g5048</name>
</gene>
<evidence type="ECO:0000256" key="11">
    <source>
        <dbReference type="ARBA" id="ARBA00047346"/>
    </source>
</evidence>
<evidence type="ECO:0000256" key="6">
    <source>
        <dbReference type="ARBA" id="ARBA00022692"/>
    </source>
</evidence>
<feature type="transmembrane region" description="Helical" evidence="12">
    <location>
        <begin position="191"/>
        <end position="210"/>
    </location>
</feature>
<keyword evidence="7 12" id="KW-0256">Endoplasmic reticulum</keyword>
<evidence type="ECO:0000256" key="7">
    <source>
        <dbReference type="ARBA" id="ARBA00022824"/>
    </source>
</evidence>
<dbReference type="GO" id="GO:0006488">
    <property type="term" value="P:dolichol-linked oligosaccharide biosynthetic process"/>
    <property type="evidence" value="ECO:0007669"/>
    <property type="project" value="EnsemblFungi"/>
</dbReference>
<reference evidence="13 14" key="1">
    <citation type="submission" date="2012-10" db="EMBL/GenBank/DDBJ databases">
        <title>Genome sequencing and analysis of entomopathogenic fungi Beauveria bassiana D1-5.</title>
        <authorList>
            <person name="Li Q."/>
            <person name="Wang L."/>
            <person name="Zhang Z."/>
            <person name="Wang Q."/>
            <person name="Ren J."/>
            <person name="Wang M."/>
            <person name="Xu W."/>
            <person name="Wang J."/>
            <person name="Lu Y."/>
            <person name="Du Q."/>
            <person name="Sun Z."/>
        </authorList>
    </citation>
    <scope>NUCLEOTIDE SEQUENCE [LARGE SCALE GENOMIC DNA]</scope>
    <source>
        <strain evidence="13 14">D1-5</strain>
    </source>
</reference>
<dbReference type="SUPFAM" id="SSF52540">
    <property type="entry name" value="P-loop containing nucleoside triphosphate hydrolases"/>
    <property type="match status" value="1"/>
</dbReference>
<comment type="pathway">
    <text evidence="2 12">Protein modification; protein glycosylation.</text>
</comment>
<organism evidence="13 14">
    <name type="scientific">Beauveria bassiana D1-5</name>
    <dbReference type="NCBI Taxonomy" id="1245745"/>
    <lineage>
        <taxon>Eukaryota</taxon>
        <taxon>Fungi</taxon>
        <taxon>Dikarya</taxon>
        <taxon>Ascomycota</taxon>
        <taxon>Pezizomycotina</taxon>
        <taxon>Sordariomycetes</taxon>
        <taxon>Hypocreomycetidae</taxon>
        <taxon>Hypocreales</taxon>
        <taxon>Cordycipitaceae</taxon>
        <taxon>Beauveria</taxon>
    </lineage>
</organism>
<dbReference type="PANTHER" id="PTHR12413">
    <property type="entry name" value="DOLICHYL GLYCOSYLTRANSFERASE"/>
    <property type="match status" value="1"/>
</dbReference>
<dbReference type="STRING" id="1245745.A0A0A2VPT0"/>
<evidence type="ECO:0000256" key="10">
    <source>
        <dbReference type="ARBA" id="ARBA00044725"/>
    </source>
</evidence>
<feature type="transmembrane region" description="Helical" evidence="12">
    <location>
        <begin position="448"/>
        <end position="468"/>
    </location>
</feature>
<feature type="transmembrane region" description="Helical" evidence="12">
    <location>
        <begin position="474"/>
        <end position="498"/>
    </location>
</feature>
<evidence type="ECO:0000256" key="3">
    <source>
        <dbReference type="ARBA" id="ARBA00008715"/>
    </source>
</evidence>
<keyword evidence="5 12" id="KW-0808">Transferase</keyword>
<keyword evidence="9 12" id="KW-0472">Membrane</keyword>
<feature type="transmembrane region" description="Helical" evidence="12">
    <location>
        <begin position="154"/>
        <end position="171"/>
    </location>
</feature>
<name>A0A0A2VPT0_BEABA</name>
<dbReference type="UniPathway" id="UPA00378"/>
<dbReference type="EC" id="2.4.1.-" evidence="12"/>
<feature type="transmembrane region" description="Helical" evidence="12">
    <location>
        <begin position="366"/>
        <end position="381"/>
    </location>
</feature>
<evidence type="ECO:0000313" key="14">
    <source>
        <dbReference type="Proteomes" id="UP000030106"/>
    </source>
</evidence>
<comment type="similarity">
    <text evidence="3 12">Belongs to the ALG6/ALG8 glucosyltransferase family.</text>
</comment>
<comment type="function">
    <text evidence="10">Dolichyl pyrophosphate Glc1Man9GlcNAc2 alpha-1,3-glucosyltransferase that operates in the biosynthetic pathway of dolichol-linked oligosaccharides, the glycan precursors employed in protein asparagine (N)-glycosylation. The assembly of dolichol-linked oligosaccharides begins on the cytosolic side of the endoplasmic reticulum membrane and finishes in its lumen. The sequential addition of sugars to dolichol pyrophosphate produces dolichol-linked oligosaccharides containing fourteen sugars, including two GlcNAcs, nine mannoses and three glucoses. Once assembled, the oligosaccharide is transferred from the lipid to nascent proteins by oligosaccharyltransferases. In the lumen of the endoplasmic reticulum, adds the second glucose residue from dolichyl phosphate glucose (Dol-P-Glc) onto the lipid-linked oligosaccharide intermediate Glc(1)Man(9)GlcNAc(2)-PP-Dol to produce Glc(2)Man(9)GlcNAc(2)-PP-Dol.</text>
</comment>